<dbReference type="Gene3D" id="1.10.150.340">
    <property type="entry name" value="Pyrimidine 5'-nucleotidase (UMPH-1), N-terminal domain"/>
    <property type="match status" value="1"/>
</dbReference>
<comment type="similarity">
    <text evidence="2 9">Belongs to the pyrimidine 5'-nucleotidase family.</text>
</comment>
<dbReference type="SUPFAM" id="SSF56784">
    <property type="entry name" value="HAD-like"/>
    <property type="match status" value="1"/>
</dbReference>
<dbReference type="OrthoDB" id="10014216at2759"/>
<dbReference type="GO" id="GO:0000287">
    <property type="term" value="F:magnesium ion binding"/>
    <property type="evidence" value="ECO:0007669"/>
    <property type="project" value="InterPro"/>
</dbReference>
<dbReference type="SFLD" id="SFLDS00003">
    <property type="entry name" value="Haloacid_Dehalogenase"/>
    <property type="match status" value="1"/>
</dbReference>
<dbReference type="EMBL" id="OV696696">
    <property type="protein sequence ID" value="CAH1239493.1"/>
    <property type="molecule type" value="Genomic_DNA"/>
</dbReference>
<dbReference type="GO" id="GO:0008253">
    <property type="term" value="F:5'-nucleotidase activity"/>
    <property type="evidence" value="ECO:0007669"/>
    <property type="project" value="UniProtKB-EC"/>
</dbReference>
<dbReference type="InterPro" id="IPR006434">
    <property type="entry name" value="Pyrimidine_nucleotidase_eu"/>
</dbReference>
<dbReference type="SFLD" id="SFLDG01128">
    <property type="entry name" value="C1.4:_5'-Nucleotidase_Like"/>
    <property type="match status" value="1"/>
</dbReference>
<dbReference type="NCBIfam" id="TIGR01544">
    <property type="entry name" value="HAD-SF-IE"/>
    <property type="match status" value="1"/>
</dbReference>
<organism evidence="10 11">
    <name type="scientific">Branchiostoma lanceolatum</name>
    <name type="common">Common lancelet</name>
    <name type="synonym">Amphioxus lanceolatum</name>
    <dbReference type="NCBI Taxonomy" id="7740"/>
    <lineage>
        <taxon>Eukaryota</taxon>
        <taxon>Metazoa</taxon>
        <taxon>Chordata</taxon>
        <taxon>Cephalochordata</taxon>
        <taxon>Leptocardii</taxon>
        <taxon>Amphioxiformes</taxon>
        <taxon>Branchiostomatidae</taxon>
        <taxon>Branchiostoma</taxon>
    </lineage>
</organism>
<dbReference type="FunFam" id="3.40.50.1000:FF:000032">
    <property type="entry name" value="Cytosolic 5-nucleotidase 3-like"/>
    <property type="match status" value="1"/>
</dbReference>
<evidence type="ECO:0000256" key="6">
    <source>
        <dbReference type="ARBA" id="ARBA00022801"/>
    </source>
</evidence>
<dbReference type="GO" id="GO:0009117">
    <property type="term" value="P:nucleotide metabolic process"/>
    <property type="evidence" value="ECO:0007669"/>
    <property type="project" value="UniProtKB-KW"/>
</dbReference>
<keyword evidence="5 9" id="KW-0547">Nucleotide-binding</keyword>
<dbReference type="AlphaFoldDB" id="A0A8J9W7M7"/>
<keyword evidence="6 9" id="KW-0378">Hydrolase</keyword>
<keyword evidence="11" id="KW-1185">Reference proteome</keyword>
<dbReference type="Pfam" id="PF05822">
    <property type="entry name" value="UMPH-1"/>
    <property type="match status" value="1"/>
</dbReference>
<dbReference type="Proteomes" id="UP000838412">
    <property type="component" value="Chromosome 11"/>
</dbReference>
<evidence type="ECO:0000256" key="3">
    <source>
        <dbReference type="ARBA" id="ARBA00012643"/>
    </source>
</evidence>
<evidence type="ECO:0000313" key="11">
    <source>
        <dbReference type="Proteomes" id="UP000838412"/>
    </source>
</evidence>
<keyword evidence="8 9" id="KW-0546">Nucleotide metabolism</keyword>
<dbReference type="GO" id="GO:0005737">
    <property type="term" value="C:cytoplasm"/>
    <property type="evidence" value="ECO:0007669"/>
    <property type="project" value="UniProtKB-SubCell"/>
</dbReference>
<proteinExistence type="inferred from homology"/>
<evidence type="ECO:0000256" key="2">
    <source>
        <dbReference type="ARBA" id="ARBA00008389"/>
    </source>
</evidence>
<keyword evidence="7" id="KW-0460">Magnesium</keyword>
<gene>
    <name evidence="10" type="primary">NT5C3A</name>
    <name evidence="10" type="ORF">BLAG_LOCUS3778</name>
</gene>
<evidence type="ECO:0000256" key="8">
    <source>
        <dbReference type="ARBA" id="ARBA00023080"/>
    </source>
</evidence>
<dbReference type="GO" id="GO:0000166">
    <property type="term" value="F:nucleotide binding"/>
    <property type="evidence" value="ECO:0007669"/>
    <property type="project" value="UniProtKB-KW"/>
</dbReference>
<keyword evidence="4" id="KW-0479">Metal-binding</keyword>
<comment type="subcellular location">
    <subcellularLocation>
        <location evidence="9">Cytoplasm</location>
    </subcellularLocation>
</comment>
<comment type="catalytic activity">
    <reaction evidence="1 9">
        <text>a ribonucleoside 5'-phosphate + H2O = a ribonucleoside + phosphate</text>
        <dbReference type="Rhea" id="RHEA:12484"/>
        <dbReference type="ChEBI" id="CHEBI:15377"/>
        <dbReference type="ChEBI" id="CHEBI:18254"/>
        <dbReference type="ChEBI" id="CHEBI:43474"/>
        <dbReference type="ChEBI" id="CHEBI:58043"/>
        <dbReference type="EC" id="3.1.3.5"/>
    </reaction>
</comment>
<keyword evidence="9" id="KW-0963">Cytoplasm</keyword>
<evidence type="ECO:0000313" key="10">
    <source>
        <dbReference type="EMBL" id="CAH1239493.1"/>
    </source>
</evidence>
<dbReference type="InterPro" id="IPR036412">
    <property type="entry name" value="HAD-like_sf"/>
</dbReference>
<dbReference type="FunFam" id="1.10.150.340:FF:000001">
    <property type="entry name" value="Cytosolic 5-nucleotidase 3-like"/>
    <property type="match status" value="1"/>
</dbReference>
<evidence type="ECO:0000256" key="4">
    <source>
        <dbReference type="ARBA" id="ARBA00022723"/>
    </source>
</evidence>
<dbReference type="EC" id="3.1.3.5" evidence="3 9"/>
<evidence type="ECO:0000256" key="5">
    <source>
        <dbReference type="ARBA" id="ARBA00022741"/>
    </source>
</evidence>
<evidence type="ECO:0000256" key="1">
    <source>
        <dbReference type="ARBA" id="ARBA00000815"/>
    </source>
</evidence>
<dbReference type="PANTHER" id="PTHR13045:SF0">
    <property type="entry name" value="7-METHYLGUANOSINE PHOSPHATE-SPECIFIC 5'-NUCLEOTIDASE"/>
    <property type="match status" value="1"/>
</dbReference>
<protein>
    <recommendedName>
        <fullName evidence="3 9">5'-nucleotidase</fullName>
        <ecNumber evidence="3 9">3.1.3.5</ecNumber>
    </recommendedName>
</protein>
<name>A0A8J9W7M7_BRALA</name>
<evidence type="ECO:0000256" key="7">
    <source>
        <dbReference type="ARBA" id="ARBA00022842"/>
    </source>
</evidence>
<dbReference type="Gene3D" id="3.40.50.1000">
    <property type="entry name" value="HAD superfamily/HAD-like"/>
    <property type="match status" value="1"/>
</dbReference>
<sequence>MYALMTTFCPLQAALHKMWTRQLYRKVLHCHLTRSTQPHRHVSRWVKLSAVRAASTTHSTGVLASLQVTQGDHVHIRDVGHVEQVLGNIAAGGREKLQVISDFDHTLSRSTHNGVRLPMTHDLVKDSRFISELNQKKTSEIWRYYYPREVSTTLPLHEKIPLMVEFWNKIHNIFLASDLSRQAVRAIVRENDTRLRDACDTFMSVLHKNDVPLLVFSAGLGDVIHEMFEKHGLTFPNCHVVSNFMTFDDAGKVVGFSDPLIHICNKNRSVLPDDTYFLKEKERTNVILLGDSLNDLQMADGVPQMDQILTIGYLNRHLERLQDFTEAFDIVLVQDETMDVANAILEKIVGSDG</sequence>
<dbReference type="PANTHER" id="PTHR13045">
    <property type="entry name" value="5'-NUCLEOTIDASE"/>
    <property type="match status" value="1"/>
</dbReference>
<dbReference type="InterPro" id="IPR023214">
    <property type="entry name" value="HAD_sf"/>
</dbReference>
<accession>A0A8J9W7M7</accession>
<reference evidence="10" key="1">
    <citation type="submission" date="2022-01" db="EMBL/GenBank/DDBJ databases">
        <authorList>
            <person name="Braso-Vives M."/>
        </authorList>
    </citation>
    <scope>NUCLEOTIDE SEQUENCE</scope>
</reference>
<evidence type="ECO:0000256" key="9">
    <source>
        <dbReference type="RuleBase" id="RU361276"/>
    </source>
</evidence>